<feature type="domain" description="Peptidase S8/S53" evidence="6">
    <location>
        <begin position="74"/>
        <end position="313"/>
    </location>
</feature>
<dbReference type="CDD" id="cd04077">
    <property type="entry name" value="Peptidases_S8_PCSK9_ProteinaseK_like"/>
    <property type="match status" value="1"/>
</dbReference>
<dbReference type="PANTHER" id="PTHR43806:SF11">
    <property type="entry name" value="CEREVISIN-RELATED"/>
    <property type="match status" value="1"/>
</dbReference>
<keyword evidence="8" id="KW-1185">Reference proteome</keyword>
<dbReference type="InterPro" id="IPR015500">
    <property type="entry name" value="Peptidase_S8_subtilisin-rel"/>
</dbReference>
<dbReference type="PROSITE" id="PS00138">
    <property type="entry name" value="SUBTILASE_SER"/>
    <property type="match status" value="1"/>
</dbReference>
<evidence type="ECO:0000256" key="3">
    <source>
        <dbReference type="ARBA" id="ARBA00022801"/>
    </source>
</evidence>
<feature type="active site" description="Charge relay system" evidence="5">
    <location>
        <position position="127"/>
    </location>
</feature>
<keyword evidence="3 5" id="KW-0378">Hydrolase</keyword>
<dbReference type="PROSITE" id="PS51892">
    <property type="entry name" value="SUBTILASE"/>
    <property type="match status" value="1"/>
</dbReference>
<keyword evidence="2 5" id="KW-0645">Protease</keyword>
<feature type="active site" description="Charge relay system" evidence="5">
    <location>
        <position position="280"/>
    </location>
</feature>
<evidence type="ECO:0000256" key="1">
    <source>
        <dbReference type="ARBA" id="ARBA00011073"/>
    </source>
</evidence>
<dbReference type="PROSITE" id="PS00137">
    <property type="entry name" value="SUBTILASE_HIS"/>
    <property type="match status" value="1"/>
</dbReference>
<accession>A0AAW1R9Y2</accession>
<proteinExistence type="inferred from homology"/>
<dbReference type="Pfam" id="PF00082">
    <property type="entry name" value="Peptidase_S8"/>
    <property type="match status" value="1"/>
</dbReference>
<evidence type="ECO:0000256" key="5">
    <source>
        <dbReference type="PROSITE-ProRule" id="PRU01240"/>
    </source>
</evidence>
<dbReference type="PRINTS" id="PR00723">
    <property type="entry name" value="SUBTILISIN"/>
</dbReference>
<dbReference type="AlphaFoldDB" id="A0AAW1R9Y2"/>
<organism evidence="7 8">
    <name type="scientific">Apatococcus lobatus</name>
    <dbReference type="NCBI Taxonomy" id="904363"/>
    <lineage>
        <taxon>Eukaryota</taxon>
        <taxon>Viridiplantae</taxon>
        <taxon>Chlorophyta</taxon>
        <taxon>core chlorophytes</taxon>
        <taxon>Trebouxiophyceae</taxon>
        <taxon>Chlorellales</taxon>
        <taxon>Chlorellaceae</taxon>
        <taxon>Apatococcus</taxon>
    </lineage>
</organism>
<dbReference type="InterPro" id="IPR022398">
    <property type="entry name" value="Peptidase_S8_His-AS"/>
</dbReference>
<dbReference type="Proteomes" id="UP001438707">
    <property type="component" value="Unassembled WGS sequence"/>
</dbReference>
<dbReference type="Gene3D" id="3.40.50.200">
    <property type="entry name" value="Peptidase S8/S53 domain"/>
    <property type="match status" value="1"/>
</dbReference>
<dbReference type="InterPro" id="IPR023828">
    <property type="entry name" value="Peptidase_S8_Ser-AS"/>
</dbReference>
<name>A0AAW1R9Y2_9CHLO</name>
<keyword evidence="4 5" id="KW-0720">Serine protease</keyword>
<dbReference type="FunFam" id="3.40.50.200:FF:000016">
    <property type="entry name" value="Proprotein convertase subtilisin/kexin type 9"/>
    <property type="match status" value="1"/>
</dbReference>
<dbReference type="InterPro" id="IPR036852">
    <property type="entry name" value="Peptidase_S8/S53_dom_sf"/>
</dbReference>
<dbReference type="GO" id="GO:0005615">
    <property type="term" value="C:extracellular space"/>
    <property type="evidence" value="ECO:0007669"/>
    <property type="project" value="TreeGrafter"/>
</dbReference>
<comment type="similarity">
    <text evidence="1 5">Belongs to the peptidase S8 family.</text>
</comment>
<dbReference type="PANTHER" id="PTHR43806">
    <property type="entry name" value="PEPTIDASE S8"/>
    <property type="match status" value="1"/>
</dbReference>
<evidence type="ECO:0000256" key="4">
    <source>
        <dbReference type="ARBA" id="ARBA00022825"/>
    </source>
</evidence>
<comment type="caution">
    <text evidence="7">The sequence shown here is derived from an EMBL/GenBank/DDBJ whole genome shotgun (WGS) entry which is preliminary data.</text>
</comment>
<reference evidence="7 8" key="1">
    <citation type="journal article" date="2024" name="Nat. Commun.">
        <title>Phylogenomics reveals the evolutionary origins of lichenization in chlorophyte algae.</title>
        <authorList>
            <person name="Puginier C."/>
            <person name="Libourel C."/>
            <person name="Otte J."/>
            <person name="Skaloud P."/>
            <person name="Haon M."/>
            <person name="Grisel S."/>
            <person name="Petersen M."/>
            <person name="Berrin J.G."/>
            <person name="Delaux P.M."/>
            <person name="Dal Grande F."/>
            <person name="Keller J."/>
        </authorList>
    </citation>
    <scope>NUCLEOTIDE SEQUENCE [LARGE SCALE GENOMIC DNA]</scope>
    <source>
        <strain evidence="7 8">SAG 2145</strain>
    </source>
</reference>
<evidence type="ECO:0000259" key="6">
    <source>
        <dbReference type="Pfam" id="PF00082"/>
    </source>
</evidence>
<dbReference type="InterPro" id="IPR050131">
    <property type="entry name" value="Peptidase_S8_subtilisin-like"/>
</dbReference>
<dbReference type="GO" id="GO:0006508">
    <property type="term" value="P:proteolysis"/>
    <property type="evidence" value="ECO:0007669"/>
    <property type="project" value="UniProtKB-KW"/>
</dbReference>
<dbReference type="InterPro" id="IPR034193">
    <property type="entry name" value="PCSK9_ProteinaseK-like"/>
</dbReference>
<dbReference type="GO" id="GO:0004252">
    <property type="term" value="F:serine-type endopeptidase activity"/>
    <property type="evidence" value="ECO:0007669"/>
    <property type="project" value="UniProtKB-UniRule"/>
</dbReference>
<evidence type="ECO:0000256" key="2">
    <source>
        <dbReference type="ARBA" id="ARBA00022670"/>
    </source>
</evidence>
<dbReference type="SUPFAM" id="SSF52743">
    <property type="entry name" value="Subtilisin-like"/>
    <property type="match status" value="1"/>
</dbReference>
<sequence>MVIRGFAAQLTEEQVTFLEQHEHVHNIAADSRVTVQQSFGAPNVITQAKAGGNLDRIDQPSLPLDGQYHFNSDGTGTNLYIVDTGIKQDHQEFQYSAAAQKAGLTGSRARPGFSALGDGNTDDCLGHGTHVAGIAAGLTVGIARNATVWSVRAFGCDGDSSISNILLALDWLPKHAQHPAVAVLALGSNKVDQVLDTAVAALITHGIIVVVAAGNVGSDACQFSPGRLPQAITVAASTSTDTRWQDSNFGSCVSLFAPGANVRSAYNNATNGYRLASGTSMAAPLAAGVAALHLQRYPDAAQLEVKAVLTSTAIANKILDGRESPNLLLQSDLDIVPNVLFHPARLPPAILYSNTAAATSLQSFSVVSEPQDSISFQVDVEPDETSQAPVHWLTALPAQGRVPAQSKAAVTLHYDFQGPALQGIYSADVLITTSGTPAATVMEAVAYVFCQDLQGITPFMKHKVEYISFPVVQTTRPTTSDWPALTEGPHIYADVIVRFSHPVAELGTDAVLISSGAGQVERIVSAGSRGDLCSDFAIHAKVPVTSGNLPTTTMNATILGGIVTDVFGLSFPNFSNSIHAER</sequence>
<protein>
    <recommendedName>
        <fullName evidence="6">Peptidase S8/S53 domain-containing protein</fullName>
    </recommendedName>
</protein>
<evidence type="ECO:0000313" key="8">
    <source>
        <dbReference type="Proteomes" id="UP001438707"/>
    </source>
</evidence>
<evidence type="ECO:0000313" key="7">
    <source>
        <dbReference type="EMBL" id="KAK9830654.1"/>
    </source>
</evidence>
<feature type="active site" description="Charge relay system" evidence="5">
    <location>
        <position position="83"/>
    </location>
</feature>
<dbReference type="InterPro" id="IPR000209">
    <property type="entry name" value="Peptidase_S8/S53_dom"/>
</dbReference>
<dbReference type="EMBL" id="JALJOS010000015">
    <property type="protein sequence ID" value="KAK9830654.1"/>
    <property type="molecule type" value="Genomic_DNA"/>
</dbReference>
<gene>
    <name evidence="7" type="ORF">WJX74_000403</name>
</gene>